<evidence type="ECO:0000313" key="7">
    <source>
        <dbReference type="Proteomes" id="UP000199393"/>
    </source>
</evidence>
<dbReference type="InterPro" id="IPR026335">
    <property type="entry name" value="rSAM_SPASM_FxsB"/>
</dbReference>
<dbReference type="NCBIfam" id="TIGR04269">
    <property type="entry name" value="SAM_SPASM_FxsB"/>
    <property type="match status" value="1"/>
</dbReference>
<protein>
    <recommendedName>
        <fullName evidence="5">Radical SAM core domain-containing protein</fullName>
    </recommendedName>
</protein>
<accession>A0A1C3N170</accession>
<dbReference type="PANTHER" id="PTHR43273">
    <property type="entry name" value="ANAEROBIC SULFATASE-MATURATING ENZYME HOMOLOG ASLB-RELATED"/>
    <property type="match status" value="1"/>
</dbReference>
<evidence type="ECO:0000256" key="2">
    <source>
        <dbReference type="ARBA" id="ARBA00022723"/>
    </source>
</evidence>
<dbReference type="STRING" id="307121.GA0070620_1788"/>
<evidence type="ECO:0000256" key="4">
    <source>
        <dbReference type="ARBA" id="ARBA00023014"/>
    </source>
</evidence>
<dbReference type="NCBIfam" id="TIGR04267">
    <property type="entry name" value="mod_HExxH"/>
    <property type="match status" value="1"/>
</dbReference>
<dbReference type="PATRIC" id="fig|307121.4.peg.1833"/>
<dbReference type="GO" id="GO:0046872">
    <property type="term" value="F:metal ion binding"/>
    <property type="evidence" value="ECO:0007669"/>
    <property type="project" value="UniProtKB-KW"/>
</dbReference>
<dbReference type="EMBL" id="LT598496">
    <property type="protein sequence ID" value="SBV26301.1"/>
    <property type="molecule type" value="Genomic_DNA"/>
</dbReference>
<dbReference type="SUPFAM" id="SSF102114">
    <property type="entry name" value="Radical SAM enzymes"/>
    <property type="match status" value="1"/>
</dbReference>
<dbReference type="PANTHER" id="PTHR43273:SF8">
    <property type="entry name" value="RADICAL SAM DOMAIN PROTEIN"/>
    <property type="match status" value="1"/>
</dbReference>
<name>A0A1C3N170_9ACTN</name>
<dbReference type="CDD" id="cd01335">
    <property type="entry name" value="Radical_SAM"/>
    <property type="match status" value="1"/>
</dbReference>
<evidence type="ECO:0000259" key="5">
    <source>
        <dbReference type="PROSITE" id="PS51918"/>
    </source>
</evidence>
<dbReference type="InterPro" id="IPR058240">
    <property type="entry name" value="rSAM_sf"/>
</dbReference>
<dbReference type="SFLD" id="SFLDG01386">
    <property type="entry name" value="main_SPASM_domain-containing"/>
    <property type="match status" value="1"/>
</dbReference>
<dbReference type="InterPro" id="IPR007197">
    <property type="entry name" value="rSAM"/>
</dbReference>
<evidence type="ECO:0000256" key="1">
    <source>
        <dbReference type="ARBA" id="ARBA00022691"/>
    </source>
</evidence>
<keyword evidence="1" id="KW-0949">S-adenosyl-L-methionine</keyword>
<gene>
    <name evidence="6" type="ORF">GA0070620_1788</name>
</gene>
<organism evidence="6 7">
    <name type="scientific">Micromonospora krabiensis</name>
    <dbReference type="NCBI Taxonomy" id="307121"/>
    <lineage>
        <taxon>Bacteria</taxon>
        <taxon>Bacillati</taxon>
        <taxon>Actinomycetota</taxon>
        <taxon>Actinomycetes</taxon>
        <taxon>Micromonosporales</taxon>
        <taxon>Micromonosporaceae</taxon>
        <taxon>Micromonospora</taxon>
    </lineage>
</organism>
<dbReference type="GO" id="GO:0016491">
    <property type="term" value="F:oxidoreductase activity"/>
    <property type="evidence" value="ECO:0007669"/>
    <property type="project" value="InterPro"/>
</dbReference>
<keyword evidence="4" id="KW-0411">Iron-sulfur</keyword>
<proteinExistence type="predicted"/>
<dbReference type="Gene3D" id="3.20.20.70">
    <property type="entry name" value="Aldolase class I"/>
    <property type="match status" value="1"/>
</dbReference>
<reference evidence="7" key="1">
    <citation type="submission" date="2016-06" db="EMBL/GenBank/DDBJ databases">
        <authorList>
            <person name="Varghese N."/>
        </authorList>
    </citation>
    <scope>NUCLEOTIDE SEQUENCE [LARGE SCALE GENOMIC DNA]</scope>
    <source>
        <strain evidence="7">DSM 45344</strain>
    </source>
</reference>
<dbReference type="AlphaFoldDB" id="A0A1C3N170"/>
<dbReference type="SFLD" id="SFLDG01072">
    <property type="entry name" value="dehydrogenase_like"/>
    <property type="match status" value="1"/>
</dbReference>
<dbReference type="InterPro" id="IPR013785">
    <property type="entry name" value="Aldolase_TIM"/>
</dbReference>
<evidence type="ECO:0000313" key="6">
    <source>
        <dbReference type="EMBL" id="SBV26301.1"/>
    </source>
</evidence>
<keyword evidence="7" id="KW-1185">Reference proteome</keyword>
<keyword evidence="3" id="KW-0408">Iron</keyword>
<keyword evidence="2" id="KW-0479">Metal-binding</keyword>
<dbReference type="SFLD" id="SFLDS00029">
    <property type="entry name" value="Radical_SAM"/>
    <property type="match status" value="1"/>
</dbReference>
<dbReference type="SFLD" id="SFLDG01067">
    <property type="entry name" value="SPASM/twitch_domain_containing"/>
    <property type="match status" value="1"/>
</dbReference>
<evidence type="ECO:0000256" key="3">
    <source>
        <dbReference type="ARBA" id="ARBA00023004"/>
    </source>
</evidence>
<dbReference type="InterPro" id="IPR023867">
    <property type="entry name" value="Sulphatase_maturase_rSAM"/>
</dbReference>
<feature type="domain" description="Radical SAM core" evidence="5">
    <location>
        <begin position="10"/>
        <end position="247"/>
    </location>
</feature>
<sequence>MTAPGSSPATWPISQYVLKVHSRCDLACDHCYVYEHADQSWRQRPRYMDLRTASAAAERIAEHAAAHRLPAVTVVLHGGEPLLLGVRRLREILHLLRRRIEPTSRLDLRMQSNGVRLSEEYCDLLAEYDVRVGISLDGDRAANDRHRRFPHGGSSHAQVLNGIGLLRRPAYRRQFAGILCTVDTANDPVAVYEALRAEEPPLVDLLLPHATWAIPPHRPHGEPTPYARWLLAVYDRWTADGRPMPIRLFDSLLSTGAGGASGNEWVGLDPADLVTIETDGTWEQVDSLKITYPGAPATGLSVFTHAVDEVSALPGIARRQTGLDGLAATCRACPVVRQCGGGLYAHRYRDGTGFDNPSVYCADLKELIVSLNARTSPTPVPTPPVVDGEGADLPDGLLDRIGSGHTAEDDLRFLTGSHLAITRALLVTVADAGSADARAGWELLTRLDQEAPEAVEETLGHPYVRVWAASALPGPGRVDRGIDSHLSCIAAAAAVRAGASVELDVPMRAGVIHLPSVGALALPTVATGTATLTVTPRDWTVRHGAERARVAFPDEPGTGEPQVTGARWQAGRHLPFGGSTILFEDLDPYRDCHDWKAAERVDPPQFAAWREALARAWEAIEADVPHQASVVRTGLRAVVPLLDDPTGTLRSSTARQAFASIGLARADGPATAVMIVHEFQHSVLGALLDLCDLFDPEHTARVKVAWREDPRPIEGVLQGTYAHLAITQIWRQRARRDGAGSLADERHRQYREWTADAADALRGSGALTPAGERFVGHLAEALTR</sequence>
<dbReference type="InterPro" id="IPR026337">
    <property type="entry name" value="AKG_HExxH"/>
</dbReference>
<dbReference type="PROSITE" id="PS51918">
    <property type="entry name" value="RADICAL_SAM"/>
    <property type="match status" value="1"/>
</dbReference>
<dbReference type="Proteomes" id="UP000199393">
    <property type="component" value="Chromosome I"/>
</dbReference>
<dbReference type="GO" id="GO:0051536">
    <property type="term" value="F:iron-sulfur cluster binding"/>
    <property type="evidence" value="ECO:0007669"/>
    <property type="project" value="UniProtKB-KW"/>
</dbReference>
<dbReference type="Pfam" id="PF04055">
    <property type="entry name" value="Radical_SAM"/>
    <property type="match status" value="1"/>
</dbReference>